<evidence type="ECO:0000313" key="1">
    <source>
        <dbReference type="EMBL" id="NYI08309.1"/>
    </source>
</evidence>
<evidence type="ECO:0008006" key="3">
    <source>
        <dbReference type="Google" id="ProtNLM"/>
    </source>
</evidence>
<reference evidence="1 2" key="1">
    <citation type="submission" date="2020-07" db="EMBL/GenBank/DDBJ databases">
        <title>Sequencing the genomes of 1000 actinobacteria strains.</title>
        <authorList>
            <person name="Klenk H.-P."/>
        </authorList>
    </citation>
    <scope>NUCLEOTIDE SEQUENCE [LARGE SCALE GENOMIC DNA]</scope>
    <source>
        <strain evidence="1 2">DSM 42178</strain>
    </source>
</reference>
<comment type="caution">
    <text evidence="1">The sequence shown here is derived from an EMBL/GenBank/DDBJ whole genome shotgun (WGS) entry which is preliminary data.</text>
</comment>
<dbReference type="RefSeq" id="WP_179817145.1">
    <property type="nucleotide sequence ID" value="NZ_JACBZD010000002.1"/>
</dbReference>
<dbReference type="AlphaFoldDB" id="A0A853A1Q5"/>
<dbReference type="EMBL" id="JACBZD010000002">
    <property type="protein sequence ID" value="NYI08309.1"/>
    <property type="molecule type" value="Genomic_DNA"/>
</dbReference>
<dbReference type="Proteomes" id="UP000567795">
    <property type="component" value="Unassembled WGS sequence"/>
</dbReference>
<protein>
    <recommendedName>
        <fullName evidence="3">Phosphatase</fullName>
    </recommendedName>
</protein>
<organism evidence="1 2">
    <name type="scientific">Allostreptomyces psammosilenae</name>
    <dbReference type="NCBI Taxonomy" id="1892865"/>
    <lineage>
        <taxon>Bacteria</taxon>
        <taxon>Bacillati</taxon>
        <taxon>Actinomycetota</taxon>
        <taxon>Actinomycetes</taxon>
        <taxon>Kitasatosporales</taxon>
        <taxon>Streptomycetaceae</taxon>
        <taxon>Allostreptomyces</taxon>
    </lineage>
</organism>
<proteinExistence type="predicted"/>
<gene>
    <name evidence="1" type="ORF">FHU37_005338</name>
</gene>
<keyword evidence="2" id="KW-1185">Reference proteome</keyword>
<accession>A0A853A1Q5</accession>
<dbReference type="Pfam" id="PF15698">
    <property type="entry name" value="Phosphatase"/>
    <property type="match status" value="1"/>
</dbReference>
<evidence type="ECO:0000313" key="2">
    <source>
        <dbReference type="Proteomes" id="UP000567795"/>
    </source>
</evidence>
<name>A0A853A1Q5_9ACTN</name>
<sequence length="276" mass="30078">MYESVPSRSELVEHLVHSRIAGNVATPRENNLDHYRQLAAGNRYYWLGLELDGDRWTYEATLAEMASRCGVSPDPEHGRGQDTIDPELTVAALERMAVRLRAAARRRERVFLATGHPTGLLPVHLAIGRALRRAGCELLAAPEGIVNLPSATKERWMGIFREEGEVRRIEHVAVLRAHGDLRHTHSAEFVHRVLDALAAQGSPGPDLVVADHGWAGGAGARGVDTVGFADCNDPALFLGEAQGDLLVTVPLDDNVPPHLYEPMTAYLLHAAGLPVD</sequence>
<dbReference type="InterPro" id="IPR031423">
    <property type="entry name" value="Phosphatase_SCO2771"/>
</dbReference>